<feature type="coiled-coil region" evidence="1">
    <location>
        <begin position="104"/>
        <end position="138"/>
    </location>
</feature>
<proteinExistence type="predicted"/>
<dbReference type="KEGG" id="bpy:Bphyt_7367"/>
<dbReference type="EMBL" id="CP001054">
    <property type="protein sequence ID" value="ACD21652.1"/>
    <property type="molecule type" value="Genomic_DNA"/>
</dbReference>
<name>B2THA3_PARPJ</name>
<reference evidence="2 3" key="1">
    <citation type="journal article" date="2011" name="J. Bacteriol.">
        <title>Complete genome sequence of the plant growth-promoting endophyte Burkholderia phytofirmans strain PsJN.</title>
        <authorList>
            <person name="Weilharter A."/>
            <person name="Mitter B."/>
            <person name="Shin M.V."/>
            <person name="Chain P.S."/>
            <person name="Nowak J."/>
            <person name="Sessitsch A."/>
        </authorList>
    </citation>
    <scope>NUCLEOTIDE SEQUENCE [LARGE SCALE GENOMIC DNA]</scope>
    <source>
        <strain evidence="3">DSM 17436 / LMG 22146 / PsJN</strain>
        <plasmid evidence="2 3">pBPHYT01</plasmid>
    </source>
</reference>
<gene>
    <name evidence="2" type="ordered locus">Bphyt_7367</name>
</gene>
<dbReference type="HOGENOM" id="CLU_1746766_0_0_4"/>
<protein>
    <submittedName>
        <fullName evidence="2">Uncharacterized protein</fullName>
    </submittedName>
</protein>
<evidence type="ECO:0000313" key="2">
    <source>
        <dbReference type="EMBL" id="ACD21652.1"/>
    </source>
</evidence>
<geneLocation type="plasmid" evidence="2 3">
    <name>pBPHYT01</name>
</geneLocation>
<dbReference type="Proteomes" id="UP000001739">
    <property type="component" value="Plasmid pBPHYT01"/>
</dbReference>
<keyword evidence="1" id="KW-0175">Coiled coil</keyword>
<dbReference type="RefSeq" id="WP_012431021.1">
    <property type="nucleotide sequence ID" value="NC_010679.1"/>
</dbReference>
<evidence type="ECO:0000256" key="1">
    <source>
        <dbReference type="SAM" id="Coils"/>
    </source>
</evidence>
<dbReference type="AlphaFoldDB" id="B2THA3"/>
<evidence type="ECO:0000313" key="3">
    <source>
        <dbReference type="Proteomes" id="UP000001739"/>
    </source>
</evidence>
<sequence length="153" mass="17205">MKRNSKQEAALRRKYAAKRDDTRTAFERALSKIAEDPLAVLTEKSLYVTADRSRATLNRYPDIKARLAALRDERQRTLGDSVQRATLSAESAATARLVRVQGERDAMAQRVAILSLALQDLERRNASLVRLLRKHRIAVPLELVAGNNRDGNI</sequence>
<organism evidence="2 3">
    <name type="scientific">Paraburkholderia phytofirmans (strain DSM 17436 / LMG 22146 / PsJN)</name>
    <name type="common">Burkholderia phytofirmans</name>
    <dbReference type="NCBI Taxonomy" id="398527"/>
    <lineage>
        <taxon>Bacteria</taxon>
        <taxon>Pseudomonadati</taxon>
        <taxon>Pseudomonadota</taxon>
        <taxon>Betaproteobacteria</taxon>
        <taxon>Burkholderiales</taxon>
        <taxon>Burkholderiaceae</taxon>
        <taxon>Paraburkholderia</taxon>
    </lineage>
</organism>
<keyword evidence="2" id="KW-0614">Plasmid</keyword>
<accession>B2THA3</accession>